<gene>
    <name evidence="5" type="ORF">RMAR00112_LOCUS26173</name>
</gene>
<dbReference type="GO" id="GO:0032511">
    <property type="term" value="P:late endosome to vacuole transport via multivesicular body sorting pathway"/>
    <property type="evidence" value="ECO:0007669"/>
    <property type="project" value="TreeGrafter"/>
</dbReference>
<evidence type="ECO:0000256" key="2">
    <source>
        <dbReference type="ARBA" id="ARBA00006190"/>
    </source>
</evidence>
<sequence>MIDSGKNEGLKALIVDKDPEDLEMLWSAELPPEKDTNPTLWNELLNWFASTVLVVTAEPGRLVATKEELLSRLEWSGRLPKSGDRIVSELVAKGDLIRPPELIDYARVVYLPETAASKAGSAMKTMWRWATRYLGTNSSTVGVLCAKSNLERRAADVEVQIGAGSYTDSLKLLEEVAEEECNGDIREAIALAAYQTSKGKWQTAEIAPGKYAVKSSSELLTSNDVEVLSMKTTLRALRVQEQQLEEVLQSHLASAKTAYGNMSLPENTRKSRASAFMHRSKITEKQIDHLIVLSRKIETALSSVDEAHSTNDAVETLEQSMKVLQDVQIDVNRLDDLMLDMEGHMETNAKINAAFSQRRPTDVDDDDAIEKQLESLAAELEKTKISAVGRSEELPNKRPPNDILTPTAVVENSLPGLAMNGARAAGSGLSEHPAGFDQVDTYGSIDSAEVTNPNASLTTEETFHPEDANRSQPSGGGNMETETQSVTASATLVQAEKRETPQKADEKKPVPA</sequence>
<dbReference type="InterPro" id="IPR005024">
    <property type="entry name" value="Snf7_fam"/>
</dbReference>
<dbReference type="AlphaFoldDB" id="A0A7S3A1U0"/>
<dbReference type="Pfam" id="PF25880">
    <property type="entry name" value="WHD_CHMP7_1st"/>
    <property type="match status" value="1"/>
</dbReference>
<evidence type="ECO:0000313" key="5">
    <source>
        <dbReference type="EMBL" id="CAE0058117.1"/>
    </source>
</evidence>
<dbReference type="Pfam" id="PF03357">
    <property type="entry name" value="Snf7"/>
    <property type="match status" value="1"/>
</dbReference>
<dbReference type="EMBL" id="HBHW01033939">
    <property type="protein sequence ID" value="CAE0058117.1"/>
    <property type="molecule type" value="Transcribed_RNA"/>
</dbReference>
<reference evidence="5" key="1">
    <citation type="submission" date="2021-01" db="EMBL/GenBank/DDBJ databases">
        <authorList>
            <person name="Corre E."/>
            <person name="Pelletier E."/>
            <person name="Niang G."/>
            <person name="Scheremetjew M."/>
            <person name="Finn R."/>
            <person name="Kale V."/>
            <person name="Holt S."/>
            <person name="Cochrane G."/>
            <person name="Meng A."/>
            <person name="Brown T."/>
            <person name="Cohen L."/>
        </authorList>
    </citation>
    <scope>NUCLEOTIDE SEQUENCE</scope>
    <source>
        <strain evidence="5">CCMP 769</strain>
    </source>
</reference>
<proteinExistence type="inferred from homology"/>
<evidence type="ECO:0000256" key="3">
    <source>
        <dbReference type="ARBA" id="ARBA00022753"/>
    </source>
</evidence>
<dbReference type="GO" id="GO:0000815">
    <property type="term" value="C:ESCRT III complex"/>
    <property type="evidence" value="ECO:0007669"/>
    <property type="project" value="TreeGrafter"/>
</dbReference>
<dbReference type="GO" id="GO:0009898">
    <property type="term" value="C:cytoplasmic side of plasma membrane"/>
    <property type="evidence" value="ECO:0007669"/>
    <property type="project" value="TreeGrafter"/>
</dbReference>
<comment type="similarity">
    <text evidence="2">Belongs to the SNF7 family.</text>
</comment>
<name>A0A7S3A1U0_9RHOD</name>
<accession>A0A7S3A1U0</accession>
<feature type="compositionally biased region" description="Basic and acidic residues" evidence="4">
    <location>
        <begin position="495"/>
        <end position="512"/>
    </location>
</feature>
<keyword evidence="3" id="KW-0967">Endosome</keyword>
<organism evidence="5">
    <name type="scientific">Rhodosorus marinus</name>
    <dbReference type="NCBI Taxonomy" id="101924"/>
    <lineage>
        <taxon>Eukaryota</taxon>
        <taxon>Rhodophyta</taxon>
        <taxon>Stylonematophyceae</taxon>
        <taxon>Stylonematales</taxon>
        <taxon>Stylonemataceae</taxon>
        <taxon>Rhodosorus</taxon>
    </lineage>
</organism>
<dbReference type="PANTHER" id="PTHR22761">
    <property type="entry name" value="CHARGED MULTIVESICULAR BODY PROTEIN"/>
    <property type="match status" value="1"/>
</dbReference>
<evidence type="ECO:0000256" key="4">
    <source>
        <dbReference type="SAM" id="MobiDB-lite"/>
    </source>
</evidence>
<dbReference type="GO" id="GO:0006900">
    <property type="term" value="P:vesicle budding from membrane"/>
    <property type="evidence" value="ECO:0007669"/>
    <property type="project" value="TreeGrafter"/>
</dbReference>
<comment type="subcellular location">
    <subcellularLocation>
        <location evidence="1">Endosome</location>
    </subcellularLocation>
</comment>
<feature type="region of interest" description="Disordered" evidence="4">
    <location>
        <begin position="456"/>
        <end position="512"/>
    </location>
</feature>
<evidence type="ECO:0000256" key="1">
    <source>
        <dbReference type="ARBA" id="ARBA00004177"/>
    </source>
</evidence>
<protein>
    <recommendedName>
        <fullName evidence="6">Charged multivesicular body protein 7</fullName>
    </recommendedName>
</protein>
<dbReference type="GO" id="GO:0005771">
    <property type="term" value="C:multivesicular body"/>
    <property type="evidence" value="ECO:0007669"/>
    <property type="project" value="TreeGrafter"/>
</dbReference>
<dbReference type="PANTHER" id="PTHR22761:SF10">
    <property type="entry name" value="GH13992P"/>
    <property type="match status" value="1"/>
</dbReference>
<evidence type="ECO:0008006" key="6">
    <source>
        <dbReference type="Google" id="ProtNLM"/>
    </source>
</evidence>
<feature type="compositionally biased region" description="Polar residues" evidence="4">
    <location>
        <begin position="480"/>
        <end position="492"/>
    </location>
</feature>